<evidence type="ECO:0000256" key="11">
    <source>
        <dbReference type="ARBA" id="ARBA00022692"/>
    </source>
</evidence>
<feature type="transmembrane region" description="Helical" evidence="24">
    <location>
        <begin position="175"/>
        <end position="193"/>
    </location>
</feature>
<keyword evidence="14" id="KW-0443">Lipid metabolism</keyword>
<comment type="catalytic activity">
    <reaction evidence="1">
        <text>a 1,2-diacyl-sn-glycero-3-phosphate + CTP + H(+) = a CDP-1,2-diacyl-sn-glycerol + diphosphate</text>
        <dbReference type="Rhea" id="RHEA:16229"/>
        <dbReference type="ChEBI" id="CHEBI:15378"/>
        <dbReference type="ChEBI" id="CHEBI:33019"/>
        <dbReference type="ChEBI" id="CHEBI:37563"/>
        <dbReference type="ChEBI" id="CHEBI:58332"/>
        <dbReference type="ChEBI" id="CHEBI:58608"/>
        <dbReference type="EC" id="2.7.7.41"/>
    </reaction>
</comment>
<evidence type="ECO:0000256" key="7">
    <source>
        <dbReference type="ARBA" id="ARBA00019373"/>
    </source>
</evidence>
<feature type="transmembrane region" description="Helical" evidence="24">
    <location>
        <begin position="199"/>
        <end position="219"/>
    </location>
</feature>
<feature type="transmembrane region" description="Helical" evidence="24">
    <location>
        <begin position="105"/>
        <end position="124"/>
    </location>
</feature>
<evidence type="ECO:0000256" key="3">
    <source>
        <dbReference type="ARBA" id="ARBA00005119"/>
    </source>
</evidence>
<feature type="transmembrane region" description="Helical" evidence="24">
    <location>
        <begin position="79"/>
        <end position="98"/>
    </location>
</feature>
<evidence type="ECO:0000256" key="6">
    <source>
        <dbReference type="ARBA" id="ARBA00012487"/>
    </source>
</evidence>
<keyword evidence="11 24" id="KW-0812">Transmembrane</keyword>
<comment type="subcellular location">
    <subcellularLocation>
        <location evidence="2">Cell membrane</location>
        <topology evidence="2">Multi-pass membrane protein</topology>
    </subcellularLocation>
</comment>
<accession>A0A8J3ANS3</accession>
<evidence type="ECO:0000256" key="22">
    <source>
        <dbReference type="ARBA" id="ARBA00032743"/>
    </source>
</evidence>
<comment type="pathway">
    <text evidence="4">Lipid metabolism.</text>
</comment>
<evidence type="ECO:0000256" key="21">
    <source>
        <dbReference type="ARBA" id="ARBA00032396"/>
    </source>
</evidence>
<evidence type="ECO:0000256" key="14">
    <source>
        <dbReference type="ARBA" id="ARBA00023098"/>
    </source>
</evidence>
<evidence type="ECO:0000256" key="19">
    <source>
        <dbReference type="ARBA" id="ARBA00031825"/>
    </source>
</evidence>
<evidence type="ECO:0000256" key="1">
    <source>
        <dbReference type="ARBA" id="ARBA00001698"/>
    </source>
</evidence>
<dbReference type="OrthoDB" id="9799199at2"/>
<evidence type="ECO:0000256" key="8">
    <source>
        <dbReference type="ARBA" id="ARBA00022475"/>
    </source>
</evidence>
<dbReference type="Proteomes" id="UP000626244">
    <property type="component" value="Unassembled WGS sequence"/>
</dbReference>
<sequence length="262" mass="28935">MKQRILTGVIAGALFLGLVIFGDWPFGLLVFALGTIGYYELIRMKKLNLFSAQSVLGLLLTCVAITPKQVSDSILPVQIGKTEVAIVLILLLLSYTVITKNTFTFEDASFIVLSSFYVGFGFHFMYELRNMGIEDFFFPLFVIWATDSGAYFIGKSMGKSKLWPDISPNKTIEGSIGGILCAVVVAIILSNVLTLDYSMLYLILVSILVSIFGQLGDLVQSAYKRYYGIKDSGKLLPGHGGILDRFDSIIFTLPIVYLLFVI</sequence>
<evidence type="ECO:0000313" key="26">
    <source>
        <dbReference type="Proteomes" id="UP000626244"/>
    </source>
</evidence>
<dbReference type="GO" id="GO:0005886">
    <property type="term" value="C:plasma membrane"/>
    <property type="evidence" value="ECO:0007669"/>
    <property type="project" value="UniProtKB-SubCell"/>
</dbReference>
<dbReference type="EC" id="2.7.7.41" evidence="6"/>
<keyword evidence="16" id="KW-0594">Phospholipid biosynthesis</keyword>
<proteinExistence type="inferred from homology"/>
<reference evidence="26" key="1">
    <citation type="journal article" date="2019" name="Int. J. Syst. Evol. Microbiol.">
        <title>The Global Catalogue of Microorganisms (GCM) 10K type strain sequencing project: providing services to taxonomists for standard genome sequencing and annotation.</title>
        <authorList>
            <consortium name="The Broad Institute Genomics Platform"/>
            <consortium name="The Broad Institute Genome Sequencing Center for Infectious Disease"/>
            <person name="Wu L."/>
            <person name="Ma J."/>
        </authorList>
    </citation>
    <scope>NUCLEOTIDE SEQUENCE [LARGE SCALE GENOMIC DNA]</scope>
    <source>
        <strain evidence="26">CGMCC 1.14993</strain>
    </source>
</reference>
<keyword evidence="15 24" id="KW-0472">Membrane</keyword>
<comment type="caution">
    <text evidence="25">The sequence shown here is derived from an EMBL/GenBank/DDBJ whole genome shotgun (WGS) entry which is preliminary data.</text>
</comment>
<protein>
    <recommendedName>
        <fullName evidence="7">Phosphatidate cytidylyltransferase</fullName>
        <ecNumber evidence="6">2.7.7.41</ecNumber>
    </recommendedName>
    <alternativeName>
        <fullName evidence="20">CDP-DAG synthase</fullName>
    </alternativeName>
    <alternativeName>
        <fullName evidence="22">CDP-DG synthase</fullName>
    </alternativeName>
    <alternativeName>
        <fullName evidence="18">CDP-diacylglycerol synthase</fullName>
    </alternativeName>
    <alternativeName>
        <fullName evidence="21">CDP-diglyceride pyrophosphorylase</fullName>
    </alternativeName>
    <alternativeName>
        <fullName evidence="23">CDP-diglyceride synthase</fullName>
    </alternativeName>
    <alternativeName>
        <fullName evidence="19">CTP:phosphatidate cytidylyltransferase</fullName>
    </alternativeName>
</protein>
<feature type="transmembrane region" description="Helical" evidence="24">
    <location>
        <begin position="136"/>
        <end position="154"/>
    </location>
</feature>
<evidence type="ECO:0000256" key="18">
    <source>
        <dbReference type="ARBA" id="ARBA00029893"/>
    </source>
</evidence>
<evidence type="ECO:0000256" key="12">
    <source>
        <dbReference type="ARBA" id="ARBA00022695"/>
    </source>
</evidence>
<name>A0A8J3ANS3_9BACI</name>
<keyword evidence="8" id="KW-1003">Cell membrane</keyword>
<evidence type="ECO:0000256" key="5">
    <source>
        <dbReference type="ARBA" id="ARBA00010185"/>
    </source>
</evidence>
<dbReference type="AlphaFoldDB" id="A0A8J3ANS3"/>
<feature type="transmembrane region" description="Helical" evidence="24">
    <location>
        <begin position="6"/>
        <end position="35"/>
    </location>
</feature>
<keyword evidence="12 25" id="KW-0548">Nucleotidyltransferase</keyword>
<comment type="similarity">
    <text evidence="5">Belongs to the CDS family.</text>
</comment>
<evidence type="ECO:0000256" key="15">
    <source>
        <dbReference type="ARBA" id="ARBA00023136"/>
    </source>
</evidence>
<evidence type="ECO:0000313" key="25">
    <source>
        <dbReference type="EMBL" id="GGI14162.1"/>
    </source>
</evidence>
<organism evidence="25 26">
    <name type="scientific">Gottfriedia solisilvae</name>
    <dbReference type="NCBI Taxonomy" id="1516104"/>
    <lineage>
        <taxon>Bacteria</taxon>
        <taxon>Bacillati</taxon>
        <taxon>Bacillota</taxon>
        <taxon>Bacilli</taxon>
        <taxon>Bacillales</taxon>
        <taxon>Bacillaceae</taxon>
        <taxon>Gottfriedia</taxon>
    </lineage>
</organism>
<comment type="pathway">
    <text evidence="3">Phospholipid metabolism; CDP-diacylglycerol biosynthesis; CDP-diacylglycerol from sn-glycerol 3-phosphate: step 3/3.</text>
</comment>
<evidence type="ECO:0000256" key="13">
    <source>
        <dbReference type="ARBA" id="ARBA00022989"/>
    </source>
</evidence>
<evidence type="ECO:0000256" key="2">
    <source>
        <dbReference type="ARBA" id="ARBA00004651"/>
    </source>
</evidence>
<feature type="transmembrane region" description="Helical" evidence="24">
    <location>
        <begin position="47"/>
        <end position="67"/>
    </location>
</feature>
<gene>
    <name evidence="25" type="ORF">GCM10007380_21560</name>
</gene>
<evidence type="ECO:0000256" key="4">
    <source>
        <dbReference type="ARBA" id="ARBA00005189"/>
    </source>
</evidence>
<keyword evidence="9" id="KW-0444">Lipid biosynthesis</keyword>
<keyword evidence="13 24" id="KW-1133">Transmembrane helix</keyword>
<evidence type="ECO:0000256" key="9">
    <source>
        <dbReference type="ARBA" id="ARBA00022516"/>
    </source>
</evidence>
<dbReference type="GO" id="GO:0016024">
    <property type="term" value="P:CDP-diacylglycerol biosynthetic process"/>
    <property type="evidence" value="ECO:0007669"/>
    <property type="project" value="TreeGrafter"/>
</dbReference>
<evidence type="ECO:0000256" key="10">
    <source>
        <dbReference type="ARBA" id="ARBA00022679"/>
    </source>
</evidence>
<evidence type="ECO:0000256" key="17">
    <source>
        <dbReference type="ARBA" id="ARBA00023264"/>
    </source>
</evidence>
<evidence type="ECO:0000256" key="23">
    <source>
        <dbReference type="ARBA" id="ARBA00033406"/>
    </source>
</evidence>
<dbReference type="Pfam" id="PF01148">
    <property type="entry name" value="CTP_transf_1"/>
    <property type="match status" value="1"/>
</dbReference>
<evidence type="ECO:0000256" key="16">
    <source>
        <dbReference type="ARBA" id="ARBA00023209"/>
    </source>
</evidence>
<evidence type="ECO:0000256" key="24">
    <source>
        <dbReference type="SAM" id="Phobius"/>
    </source>
</evidence>
<evidence type="ECO:0000256" key="20">
    <source>
        <dbReference type="ARBA" id="ARBA00032253"/>
    </source>
</evidence>
<dbReference type="PANTHER" id="PTHR46382">
    <property type="entry name" value="PHOSPHATIDATE CYTIDYLYLTRANSFERASE"/>
    <property type="match status" value="1"/>
</dbReference>
<dbReference type="GO" id="GO:0004605">
    <property type="term" value="F:phosphatidate cytidylyltransferase activity"/>
    <property type="evidence" value="ECO:0007669"/>
    <property type="project" value="UniProtKB-EC"/>
</dbReference>
<keyword evidence="17" id="KW-1208">Phospholipid metabolism</keyword>
<feature type="transmembrane region" description="Helical" evidence="24">
    <location>
        <begin position="240"/>
        <end position="260"/>
    </location>
</feature>
<dbReference type="EMBL" id="BMHB01000001">
    <property type="protein sequence ID" value="GGI14162.1"/>
    <property type="molecule type" value="Genomic_DNA"/>
</dbReference>
<keyword evidence="10" id="KW-0808">Transferase</keyword>
<keyword evidence="26" id="KW-1185">Reference proteome</keyword>
<dbReference type="RefSeq" id="WP_087998516.1">
    <property type="nucleotide sequence ID" value="NZ_BMHB01000001.1"/>
</dbReference>
<dbReference type="PANTHER" id="PTHR46382:SF1">
    <property type="entry name" value="PHOSPHATIDATE CYTIDYLYLTRANSFERASE"/>
    <property type="match status" value="1"/>
</dbReference>